<dbReference type="AlphaFoldDB" id="A0A0R2HD35"/>
<reference evidence="2 3" key="1">
    <citation type="journal article" date="2015" name="Genome Announc.">
        <title>Expanding the biotechnology potential of lactobacilli through comparative genomics of 213 strains and associated genera.</title>
        <authorList>
            <person name="Sun Z."/>
            <person name="Harris H.M."/>
            <person name="McCann A."/>
            <person name="Guo C."/>
            <person name="Argimon S."/>
            <person name="Zhang W."/>
            <person name="Yang X."/>
            <person name="Jeffery I.B."/>
            <person name="Cooney J.C."/>
            <person name="Kagawa T.F."/>
            <person name="Liu W."/>
            <person name="Song Y."/>
            <person name="Salvetti E."/>
            <person name="Wrobel A."/>
            <person name="Rasinkangas P."/>
            <person name="Parkhill J."/>
            <person name="Rea M.C."/>
            <person name="O'Sullivan O."/>
            <person name="Ritari J."/>
            <person name="Douillard F.P."/>
            <person name="Paul Ross R."/>
            <person name="Yang R."/>
            <person name="Briner A.E."/>
            <person name="Felis G.E."/>
            <person name="de Vos W.M."/>
            <person name="Barrangou R."/>
            <person name="Klaenhammer T.R."/>
            <person name="Caufield P.W."/>
            <person name="Cui Y."/>
            <person name="Zhang H."/>
            <person name="O'Toole P.W."/>
        </authorList>
    </citation>
    <scope>NUCLEOTIDE SEQUENCE [LARGE SCALE GENOMIC DNA]</scope>
    <source>
        <strain evidence="2 3">DSM 20405</strain>
    </source>
</reference>
<organism evidence="2 3">
    <name type="scientific">Kandleria vitulina DSM 20405</name>
    <dbReference type="NCBI Taxonomy" id="1410657"/>
    <lineage>
        <taxon>Bacteria</taxon>
        <taxon>Bacillati</taxon>
        <taxon>Bacillota</taxon>
        <taxon>Erysipelotrichia</taxon>
        <taxon>Erysipelotrichales</taxon>
        <taxon>Coprobacillaceae</taxon>
        <taxon>Kandleria</taxon>
    </lineage>
</organism>
<sequence>MSVMKAYFLGTFKLEYKGKTLTFNDYHSLQITKFIAYLIKNRKKKIFNSEIADVLYKDKTTSDPINALKALVYRTRTVLKQGLGEDNFIISSKGIYHWNPEIEVILDLEELENYKNMAIESDNKIEYYEKCLSLYGGHVLPMISGESWVDMDDSYVESTILSTMIILLDYYFENNLSSKFRELSKKVLEIDPYNEGVHYHVMSDYLRDGKEELAKKYYEQVAAMFNKNLGIAPSSKLQQLIEGQTKMDFDELKSYVHNNNEVNLAFEASPDVFKDLCLIESKRIRRSKKDAFIVNLTIKIKNKDVHNKDFINAILESTASLLKNAIMTKLRSGDCFTQVGKDRFLVLIYCDPVYIDGVIKRIVDTFYILDKYRRVDVEYTAQDIRDLITED</sequence>
<gene>
    <name evidence="2" type="ORF">IV49_GL001438</name>
</gene>
<dbReference type="Gene3D" id="1.25.40.10">
    <property type="entry name" value="Tetratricopeptide repeat domain"/>
    <property type="match status" value="1"/>
</dbReference>
<dbReference type="Pfam" id="PF03704">
    <property type="entry name" value="BTAD"/>
    <property type="match status" value="1"/>
</dbReference>
<dbReference type="InterPro" id="IPR011990">
    <property type="entry name" value="TPR-like_helical_dom_sf"/>
</dbReference>
<evidence type="ECO:0000313" key="3">
    <source>
        <dbReference type="Proteomes" id="UP000051841"/>
    </source>
</evidence>
<name>A0A0R2HD35_9FIRM</name>
<proteinExistence type="predicted"/>
<dbReference type="Proteomes" id="UP000051841">
    <property type="component" value="Unassembled WGS sequence"/>
</dbReference>
<dbReference type="SMART" id="SM01043">
    <property type="entry name" value="BTAD"/>
    <property type="match status" value="1"/>
</dbReference>
<evidence type="ECO:0000259" key="1">
    <source>
        <dbReference type="SMART" id="SM01043"/>
    </source>
</evidence>
<dbReference type="EMBL" id="JQBL01000004">
    <property type="protein sequence ID" value="KRN50944.1"/>
    <property type="molecule type" value="Genomic_DNA"/>
</dbReference>
<keyword evidence="3" id="KW-1185">Reference proteome</keyword>
<protein>
    <recommendedName>
        <fullName evidence="1">Bacterial transcriptional activator domain-containing protein</fullName>
    </recommendedName>
</protein>
<comment type="caution">
    <text evidence="2">The sequence shown here is derived from an EMBL/GenBank/DDBJ whole genome shotgun (WGS) entry which is preliminary data.</text>
</comment>
<dbReference type="Gene3D" id="1.10.10.10">
    <property type="entry name" value="Winged helix-like DNA-binding domain superfamily/Winged helix DNA-binding domain"/>
    <property type="match status" value="1"/>
</dbReference>
<dbReference type="PANTHER" id="PTHR35807">
    <property type="entry name" value="TRANSCRIPTIONAL REGULATOR REDD-RELATED"/>
    <property type="match status" value="1"/>
</dbReference>
<dbReference type="RefSeq" id="WP_031588468.1">
    <property type="nucleotide sequence ID" value="NZ_JNKN01000001.1"/>
</dbReference>
<dbReference type="SUPFAM" id="SSF48452">
    <property type="entry name" value="TPR-like"/>
    <property type="match status" value="1"/>
</dbReference>
<evidence type="ECO:0000313" key="2">
    <source>
        <dbReference type="EMBL" id="KRN50944.1"/>
    </source>
</evidence>
<dbReference type="InterPro" id="IPR051677">
    <property type="entry name" value="AfsR-DnrI-RedD_regulator"/>
</dbReference>
<dbReference type="PATRIC" id="fig|1410657.5.peg.1487"/>
<accession>A0A0R2HD35</accession>
<dbReference type="InterPro" id="IPR036388">
    <property type="entry name" value="WH-like_DNA-bd_sf"/>
</dbReference>
<dbReference type="InterPro" id="IPR005158">
    <property type="entry name" value="BTAD"/>
</dbReference>
<feature type="domain" description="Bacterial transcriptional activator" evidence="1">
    <location>
        <begin position="106"/>
        <end position="245"/>
    </location>
</feature>